<sequence>MNITHCKLKKFMQNKLLEFFVLEITA</sequence>
<dbReference type="EMBL" id="X58176">
    <property type="protein sequence ID" value="CAA41165.1"/>
    <property type="molecule type" value="Genomic_DNA"/>
</dbReference>
<accession>Q48207</accession>
<name>Q48207_HAEIF</name>
<dbReference type="AlphaFoldDB" id="Q48207"/>
<reference evidence="1" key="1">
    <citation type="journal article" date="1991" name="Mol. Microbiol.">
        <title>The Haemophilus influenzae capsulation gene cluster: a compound transposon.</title>
        <authorList>
            <person name="Kroll J.S."/>
            <person name="Loynds B.M."/>
            <person name="Moxon E.R."/>
        </authorList>
    </citation>
    <scope>NUCLEOTIDE SEQUENCE</scope>
    <source>
        <strain evidence="1">926</strain>
    </source>
</reference>
<organism evidence="1">
    <name type="scientific">Haemophilus influenzae</name>
    <dbReference type="NCBI Taxonomy" id="727"/>
    <lineage>
        <taxon>Bacteria</taxon>
        <taxon>Pseudomonadati</taxon>
        <taxon>Pseudomonadota</taxon>
        <taxon>Gammaproteobacteria</taxon>
        <taxon>Pasteurellales</taxon>
        <taxon>Pasteurellaceae</taxon>
        <taxon>Haemophilus</taxon>
    </lineage>
</organism>
<evidence type="ECO:0000313" key="1">
    <source>
        <dbReference type="EMBL" id="CAA41165.1"/>
    </source>
</evidence>
<protein>
    <submittedName>
        <fullName evidence="1">Insertion sequence IS1016(V-4) ORF1 and ORF2</fullName>
    </submittedName>
</protein>
<dbReference type="PIR" id="S20041">
    <property type="entry name" value="S20041"/>
</dbReference>
<proteinExistence type="predicted"/>